<evidence type="ECO:0000313" key="2">
    <source>
        <dbReference type="EMBL" id="DAE02338.1"/>
    </source>
</evidence>
<reference evidence="2" key="1">
    <citation type="journal article" date="2021" name="Proc. Natl. Acad. Sci. U.S.A.">
        <title>A Catalog of Tens of Thousands of Viruses from Human Metagenomes Reveals Hidden Associations with Chronic Diseases.</title>
        <authorList>
            <person name="Tisza M.J."/>
            <person name="Buck C.B."/>
        </authorList>
    </citation>
    <scope>NUCLEOTIDE SEQUENCE</scope>
    <source>
        <strain evidence="2">CttEB8</strain>
    </source>
</reference>
<accession>A0A8S5P5R6</accession>
<keyword evidence="1" id="KW-1133">Transmembrane helix</keyword>
<name>A0A8S5P5R6_9CAUD</name>
<keyword evidence="1" id="KW-0812">Transmembrane</keyword>
<evidence type="ECO:0000256" key="1">
    <source>
        <dbReference type="SAM" id="Phobius"/>
    </source>
</evidence>
<dbReference type="EMBL" id="BK015344">
    <property type="protein sequence ID" value="DAE02338.1"/>
    <property type="molecule type" value="Genomic_DNA"/>
</dbReference>
<organism evidence="2">
    <name type="scientific">Herelleviridae sp. cttEB8</name>
    <dbReference type="NCBI Taxonomy" id="2825832"/>
    <lineage>
        <taxon>Viruses</taxon>
        <taxon>Duplodnaviria</taxon>
        <taxon>Heunggongvirae</taxon>
        <taxon>Uroviricota</taxon>
        <taxon>Caudoviricetes</taxon>
        <taxon>Herelleviridae</taxon>
    </lineage>
</organism>
<sequence>MKSKIIKAVGKEILSLVCIILSIIGLLFVGHWLYSISNILVLIVLGILFLGYIGSVVYSCIDAPATSYWYIVYYCSRGQASLFLPKEDDFFNVEYYRNLIEKEVGYRVMILDWKEFTEEQYQLILKENERNESNGIAKAE</sequence>
<protein>
    <submittedName>
        <fullName evidence="2">Uncharacterized protein</fullName>
    </submittedName>
</protein>
<feature type="transmembrane region" description="Helical" evidence="1">
    <location>
        <begin position="12"/>
        <end position="33"/>
    </location>
</feature>
<keyword evidence="1" id="KW-0472">Membrane</keyword>
<proteinExistence type="predicted"/>
<feature type="transmembrane region" description="Helical" evidence="1">
    <location>
        <begin position="39"/>
        <end position="61"/>
    </location>
</feature>